<evidence type="ECO:0000313" key="2">
    <source>
        <dbReference type="Proteomes" id="UP000479710"/>
    </source>
</evidence>
<keyword evidence="2" id="KW-1185">Reference proteome</keyword>
<name>A0A6G1EP87_9ORYZ</name>
<dbReference type="EMBL" id="SPHZ02000003">
    <property type="protein sequence ID" value="KAF0926432.1"/>
    <property type="molecule type" value="Genomic_DNA"/>
</dbReference>
<comment type="caution">
    <text evidence="1">The sequence shown here is derived from an EMBL/GenBank/DDBJ whole genome shotgun (WGS) entry which is preliminary data.</text>
</comment>
<protein>
    <submittedName>
        <fullName evidence="1">Uncharacterized protein</fullName>
    </submittedName>
</protein>
<accession>A0A6G1EP87</accession>
<dbReference type="Proteomes" id="UP000479710">
    <property type="component" value="Unassembled WGS sequence"/>
</dbReference>
<organism evidence="1 2">
    <name type="scientific">Oryza meyeriana var. granulata</name>
    <dbReference type="NCBI Taxonomy" id="110450"/>
    <lineage>
        <taxon>Eukaryota</taxon>
        <taxon>Viridiplantae</taxon>
        <taxon>Streptophyta</taxon>
        <taxon>Embryophyta</taxon>
        <taxon>Tracheophyta</taxon>
        <taxon>Spermatophyta</taxon>
        <taxon>Magnoliopsida</taxon>
        <taxon>Liliopsida</taxon>
        <taxon>Poales</taxon>
        <taxon>Poaceae</taxon>
        <taxon>BOP clade</taxon>
        <taxon>Oryzoideae</taxon>
        <taxon>Oryzeae</taxon>
        <taxon>Oryzinae</taxon>
        <taxon>Oryza</taxon>
        <taxon>Oryza meyeriana</taxon>
    </lineage>
</organism>
<reference evidence="1 2" key="1">
    <citation type="submission" date="2019-11" db="EMBL/GenBank/DDBJ databases">
        <title>Whole genome sequence of Oryza granulata.</title>
        <authorList>
            <person name="Li W."/>
        </authorList>
    </citation>
    <scope>NUCLEOTIDE SEQUENCE [LARGE SCALE GENOMIC DNA]</scope>
    <source>
        <strain evidence="2">cv. Menghai</strain>
        <tissue evidence="1">Leaf</tissue>
    </source>
</reference>
<gene>
    <name evidence="1" type="ORF">E2562_024154</name>
</gene>
<evidence type="ECO:0000313" key="1">
    <source>
        <dbReference type="EMBL" id="KAF0926432.1"/>
    </source>
</evidence>
<dbReference type="AlphaFoldDB" id="A0A6G1EP87"/>
<sequence>MVDRRCAGWLRLASGPLDPSYGGGACGPRAPCRTGLRDTSHGHVVTVALGWMHGGTEARPGLGSWRGEVRWLCVDAWLGGPRVISAVRFRVPDSWHFGLFVYAMP</sequence>
<proteinExistence type="predicted"/>